<dbReference type="PATRIC" id="fig|219572.3.peg.2567"/>
<accession>A0A172Z098</accession>
<proteinExistence type="predicted"/>
<dbReference type="Proteomes" id="UP000077829">
    <property type="component" value="Chromosome"/>
</dbReference>
<protein>
    <recommendedName>
        <fullName evidence="4">YXWGXW repeat-containing protein</fullName>
    </recommendedName>
</protein>
<organism evidence="2 3">
    <name type="scientific">Pseudomonas antarctica</name>
    <dbReference type="NCBI Taxonomy" id="219572"/>
    <lineage>
        <taxon>Bacteria</taxon>
        <taxon>Pseudomonadati</taxon>
        <taxon>Pseudomonadota</taxon>
        <taxon>Gammaproteobacteria</taxon>
        <taxon>Pseudomonadales</taxon>
        <taxon>Pseudomonadaceae</taxon>
        <taxon>Pseudomonas</taxon>
    </lineage>
</organism>
<feature type="chain" id="PRO_5008005303" description="YXWGXW repeat-containing protein" evidence="1">
    <location>
        <begin position="28"/>
        <end position="103"/>
    </location>
</feature>
<dbReference type="KEGG" id="panr:A7J50_2497"/>
<evidence type="ECO:0000256" key="1">
    <source>
        <dbReference type="SAM" id="SignalP"/>
    </source>
</evidence>
<dbReference type="InterPro" id="IPR024447">
    <property type="entry name" value="YXWGXW_rpt"/>
</dbReference>
<name>A0A172Z098_9PSED</name>
<reference evidence="2 3" key="1">
    <citation type="submission" date="2016-05" db="EMBL/GenBank/DDBJ databases">
        <title>Complete genome sequence of Pseudomonas antarctica PAMC 27494.</title>
        <authorList>
            <person name="Lee J."/>
        </authorList>
    </citation>
    <scope>NUCLEOTIDE SEQUENCE [LARGE SCALE GENOMIC DNA]</scope>
    <source>
        <strain evidence="2 3">PAMC 27494</strain>
    </source>
</reference>
<evidence type="ECO:0000313" key="3">
    <source>
        <dbReference type="Proteomes" id="UP000077829"/>
    </source>
</evidence>
<keyword evidence="1" id="KW-0732">Signal</keyword>
<dbReference type="STRING" id="219572.A7J50_2497"/>
<sequence length="103" mass="12246" precursor="true">MRTLAKLRYALLIPMAFAALVSTPTFAQTEVIIRQAPPAERVEVIPAERPGYAWDRGHWKWERGAYAWVPGHWQPVMRNARWEPGHWESRGPNWYWREGHWVR</sequence>
<dbReference type="Pfam" id="PF12779">
    <property type="entry name" value="WXXGXW"/>
    <property type="match status" value="2"/>
</dbReference>
<evidence type="ECO:0000313" key="2">
    <source>
        <dbReference type="EMBL" id="ANF85897.1"/>
    </source>
</evidence>
<dbReference type="AlphaFoldDB" id="A0A172Z098"/>
<dbReference type="RefSeq" id="WP_064452062.1">
    <property type="nucleotide sequence ID" value="NZ_CP015600.1"/>
</dbReference>
<dbReference type="EMBL" id="CP015600">
    <property type="protein sequence ID" value="ANF85897.1"/>
    <property type="molecule type" value="Genomic_DNA"/>
</dbReference>
<gene>
    <name evidence="2" type="ORF">A7J50_2497</name>
</gene>
<evidence type="ECO:0008006" key="4">
    <source>
        <dbReference type="Google" id="ProtNLM"/>
    </source>
</evidence>
<feature type="signal peptide" evidence="1">
    <location>
        <begin position="1"/>
        <end position="27"/>
    </location>
</feature>